<dbReference type="Pfam" id="PF11351">
    <property type="entry name" value="GTA_holin_3TM"/>
    <property type="match status" value="1"/>
</dbReference>
<gene>
    <name evidence="1" type="ORF">LCGC14_1228260</name>
</gene>
<protein>
    <recommendedName>
        <fullName evidence="2">Holin of 3TMs, for gene-transfer release</fullName>
    </recommendedName>
</protein>
<dbReference type="InterPro" id="IPR021497">
    <property type="entry name" value="GTA_holin_3TM"/>
</dbReference>
<organism evidence="1">
    <name type="scientific">marine sediment metagenome</name>
    <dbReference type="NCBI Taxonomy" id="412755"/>
    <lineage>
        <taxon>unclassified sequences</taxon>
        <taxon>metagenomes</taxon>
        <taxon>ecological metagenomes</taxon>
    </lineage>
</organism>
<accession>A0A0F9L983</accession>
<proteinExistence type="predicted"/>
<evidence type="ECO:0000313" key="1">
    <source>
        <dbReference type="EMBL" id="KKM91464.1"/>
    </source>
</evidence>
<evidence type="ECO:0008006" key="2">
    <source>
        <dbReference type="Google" id="ProtNLM"/>
    </source>
</evidence>
<reference evidence="1" key="1">
    <citation type="journal article" date="2015" name="Nature">
        <title>Complex archaea that bridge the gap between prokaryotes and eukaryotes.</title>
        <authorList>
            <person name="Spang A."/>
            <person name="Saw J.H."/>
            <person name="Jorgensen S.L."/>
            <person name="Zaremba-Niedzwiedzka K."/>
            <person name="Martijn J."/>
            <person name="Lind A.E."/>
            <person name="van Eijk R."/>
            <person name="Schleper C."/>
            <person name="Guy L."/>
            <person name="Ettema T.J."/>
        </authorList>
    </citation>
    <scope>NUCLEOTIDE SEQUENCE</scope>
</reference>
<comment type="caution">
    <text evidence="1">The sequence shown here is derived from an EMBL/GenBank/DDBJ whole genome shotgun (WGS) entry which is preliminary data.</text>
</comment>
<dbReference type="AlphaFoldDB" id="A0A0F9L983"/>
<dbReference type="EMBL" id="LAZR01006527">
    <property type="protein sequence ID" value="KKM91464.1"/>
    <property type="molecule type" value="Genomic_DNA"/>
</dbReference>
<sequence>MSIFSVIGGLIKPIGDIVDNLHTSGEEKAEAVLALQKVQNAVTAKILDYESKLLEAQSSIIVAEASGQSWIQRNWRPITMLTFLVLVVCDSFGLLAFRLAAEAWTLLQLGLGGYVVGRSAEKIVPSILEKFSGKK</sequence>
<name>A0A0F9L983_9ZZZZ</name>